<proteinExistence type="predicted"/>
<keyword evidence="3" id="KW-1185">Reference proteome</keyword>
<dbReference type="AlphaFoldDB" id="A0AAV6PGQ2"/>
<evidence type="ECO:0000256" key="1">
    <source>
        <dbReference type="SAM" id="MobiDB-lite"/>
    </source>
</evidence>
<evidence type="ECO:0000313" key="2">
    <source>
        <dbReference type="EMBL" id="KAG7463175.1"/>
    </source>
</evidence>
<dbReference type="EMBL" id="JAGKHQ010000920">
    <property type="protein sequence ID" value="KAG7463175.1"/>
    <property type="molecule type" value="Genomic_DNA"/>
</dbReference>
<evidence type="ECO:0000313" key="3">
    <source>
        <dbReference type="Proteomes" id="UP000693946"/>
    </source>
</evidence>
<gene>
    <name evidence="2" type="ORF">JOB18_031779</name>
</gene>
<reference evidence="2 3" key="1">
    <citation type="journal article" date="2021" name="Sci. Rep.">
        <title>Chromosome anchoring in Senegalese sole (Solea senegalensis) reveals sex-associated markers and genome rearrangements in flatfish.</title>
        <authorList>
            <person name="Guerrero-Cozar I."/>
            <person name="Gomez-Garrido J."/>
            <person name="Berbel C."/>
            <person name="Martinez-Blanch J.F."/>
            <person name="Alioto T."/>
            <person name="Claros M.G."/>
            <person name="Gagnaire P.A."/>
            <person name="Manchado M."/>
        </authorList>
    </citation>
    <scope>NUCLEOTIDE SEQUENCE [LARGE SCALE GENOMIC DNA]</scope>
    <source>
        <strain evidence="2">Sse05_10M</strain>
    </source>
</reference>
<comment type="caution">
    <text evidence="2">The sequence shown here is derived from an EMBL/GenBank/DDBJ whole genome shotgun (WGS) entry which is preliminary data.</text>
</comment>
<sequence length="79" mass="8541">MNYSSGVRIKGFTERMWEIQNMLGVGSKLKNESVVSVAKINPHENVSQTTRNTPSKTDEMASSGPPAGGRSQDTVTGEE</sequence>
<name>A0AAV6PGQ2_SOLSE</name>
<organism evidence="2 3">
    <name type="scientific">Solea senegalensis</name>
    <name type="common">Senegalese sole</name>
    <dbReference type="NCBI Taxonomy" id="28829"/>
    <lineage>
        <taxon>Eukaryota</taxon>
        <taxon>Metazoa</taxon>
        <taxon>Chordata</taxon>
        <taxon>Craniata</taxon>
        <taxon>Vertebrata</taxon>
        <taxon>Euteleostomi</taxon>
        <taxon>Actinopterygii</taxon>
        <taxon>Neopterygii</taxon>
        <taxon>Teleostei</taxon>
        <taxon>Neoteleostei</taxon>
        <taxon>Acanthomorphata</taxon>
        <taxon>Carangaria</taxon>
        <taxon>Pleuronectiformes</taxon>
        <taxon>Pleuronectoidei</taxon>
        <taxon>Soleidae</taxon>
        <taxon>Solea</taxon>
    </lineage>
</organism>
<feature type="compositionally biased region" description="Polar residues" evidence="1">
    <location>
        <begin position="44"/>
        <end position="55"/>
    </location>
</feature>
<protein>
    <submittedName>
        <fullName evidence="2">Uncharacterized protein</fullName>
    </submittedName>
</protein>
<accession>A0AAV6PGQ2</accession>
<feature type="region of interest" description="Disordered" evidence="1">
    <location>
        <begin position="40"/>
        <end position="79"/>
    </location>
</feature>
<dbReference type="Proteomes" id="UP000693946">
    <property type="component" value="Unassembled WGS sequence"/>
</dbReference>